<evidence type="ECO:0000313" key="2">
    <source>
        <dbReference type="Proteomes" id="UP001470230"/>
    </source>
</evidence>
<name>A0ABR2KSW7_9EUKA</name>
<comment type="caution">
    <text evidence="1">The sequence shown here is derived from an EMBL/GenBank/DDBJ whole genome shotgun (WGS) entry which is preliminary data.</text>
</comment>
<sequence>MNDDSFLSQNLSFDSNNDLSDTLNISQVQIQKEVKAVSFFKIHLLNPIFKEWRFIAIRRRKMQELEIKFIRWQIDQIQRIYFIKWTNTLDFREKLHNLGAQLLISKHFFLWINFIRSQYLDKDHYRKVILARRRIYNQNYFKKWRHAILLKRKYNFYSKNEEKFLCLKIIQAFHVYIKKKRKFENAMQYLQQIRTRAILIQWYKNWKYARMTRYIHRNYNFLIQQASFNHWYLSMNIKVKLRRKFRYIYNIHKQQMLQKAFDLWYYKFFRLNDINDKFDKLLKITQNRTLSIFFYNICSAFNYKMYLLQTEEKLLFKLETLKLKHFLSFWVIRTFKKHRFNKAIYNTILSLNRHRLNFAFQKWKSKYTIINHYQNMINKVRSSYKAITTRRFLLQWYSEYRYLINNKKSYNKAILFRSICLKLKAFRTFQSNVKYSKMRKDQKNKVNFLIEIIYFYKWKRRYLKYRRRFILISAVLKNWAATVQKKMFDRWISYIHMKHQKANEYLKAQLVFNQCNIAFVIDSFVAGCPKNQEIQKQIDDDLPNSILPNFDNINDKACDGLASTQLSEPKIPSFMRKQSSPKRDFDSHLHEIELQFKELVRKCEKEGASADDRAQMLFLIQEMNRIRSQFTVS</sequence>
<accession>A0ABR2KSW7</accession>
<keyword evidence="2" id="KW-1185">Reference proteome</keyword>
<dbReference type="Proteomes" id="UP001470230">
    <property type="component" value="Unassembled WGS sequence"/>
</dbReference>
<protein>
    <recommendedName>
        <fullName evidence="3">Sfi1 spindle body domain-containing protein</fullName>
    </recommendedName>
</protein>
<proteinExistence type="predicted"/>
<organism evidence="1 2">
    <name type="scientific">Tritrichomonas musculus</name>
    <dbReference type="NCBI Taxonomy" id="1915356"/>
    <lineage>
        <taxon>Eukaryota</taxon>
        <taxon>Metamonada</taxon>
        <taxon>Parabasalia</taxon>
        <taxon>Tritrichomonadida</taxon>
        <taxon>Tritrichomonadidae</taxon>
        <taxon>Tritrichomonas</taxon>
    </lineage>
</organism>
<evidence type="ECO:0000313" key="1">
    <source>
        <dbReference type="EMBL" id="KAK8893871.1"/>
    </source>
</evidence>
<evidence type="ECO:0008006" key="3">
    <source>
        <dbReference type="Google" id="ProtNLM"/>
    </source>
</evidence>
<gene>
    <name evidence="1" type="ORF">M9Y10_022300</name>
</gene>
<reference evidence="1 2" key="1">
    <citation type="submission" date="2024-04" db="EMBL/GenBank/DDBJ databases">
        <title>Tritrichomonas musculus Genome.</title>
        <authorList>
            <person name="Alves-Ferreira E."/>
            <person name="Grigg M."/>
            <person name="Lorenzi H."/>
            <person name="Galac M."/>
        </authorList>
    </citation>
    <scope>NUCLEOTIDE SEQUENCE [LARGE SCALE GENOMIC DNA]</scope>
    <source>
        <strain evidence="1 2">EAF2021</strain>
    </source>
</reference>
<dbReference type="EMBL" id="JAPFFF010000003">
    <property type="protein sequence ID" value="KAK8893871.1"/>
    <property type="molecule type" value="Genomic_DNA"/>
</dbReference>